<dbReference type="PANTHER" id="PTHR30404:SF0">
    <property type="entry name" value="N-ACETYLMURAMOYL-L-ALANINE AMIDASE AMIC"/>
    <property type="match status" value="1"/>
</dbReference>
<evidence type="ECO:0000256" key="1">
    <source>
        <dbReference type="ARBA" id="ARBA00001561"/>
    </source>
</evidence>
<comment type="caution">
    <text evidence="6">The sequence shown here is derived from an EMBL/GenBank/DDBJ whole genome shotgun (WGS) entry which is preliminary data.</text>
</comment>
<gene>
    <name evidence="6" type="ORF">EG849_11335</name>
</gene>
<dbReference type="Pfam" id="PF01520">
    <property type="entry name" value="Amidase_3"/>
    <property type="match status" value="1"/>
</dbReference>
<dbReference type="NCBIfam" id="TIGR04183">
    <property type="entry name" value="Por_Secre_tail"/>
    <property type="match status" value="1"/>
</dbReference>
<reference evidence="6 7" key="1">
    <citation type="submission" date="2018-11" db="EMBL/GenBank/DDBJ databases">
        <title>Flavobacterium sp. nov., YIM 102600 draft genome.</title>
        <authorList>
            <person name="Li G."/>
            <person name="Jiang Y."/>
        </authorList>
    </citation>
    <scope>NUCLEOTIDE SEQUENCE [LARGE SCALE GENOMIC DNA]</scope>
    <source>
        <strain evidence="6 7">YIM 102600</strain>
    </source>
</reference>
<dbReference type="GO" id="GO:0030288">
    <property type="term" value="C:outer membrane-bounded periplasmic space"/>
    <property type="evidence" value="ECO:0007669"/>
    <property type="project" value="TreeGrafter"/>
</dbReference>
<evidence type="ECO:0000313" key="7">
    <source>
        <dbReference type="Proteomes" id="UP000271937"/>
    </source>
</evidence>
<proteinExistence type="predicted"/>
<dbReference type="CDD" id="cd02696">
    <property type="entry name" value="MurNAc-LAA"/>
    <property type="match status" value="1"/>
</dbReference>
<dbReference type="Gene3D" id="3.40.630.40">
    <property type="entry name" value="Zn-dependent exopeptidases"/>
    <property type="match status" value="1"/>
</dbReference>
<dbReference type="RefSeq" id="WP_125013199.1">
    <property type="nucleotide sequence ID" value="NZ_RQVR01000012.1"/>
</dbReference>
<keyword evidence="7" id="KW-1185">Reference proteome</keyword>
<dbReference type="GO" id="GO:0008745">
    <property type="term" value="F:N-acetylmuramoyl-L-alanine amidase activity"/>
    <property type="evidence" value="ECO:0007669"/>
    <property type="project" value="UniProtKB-EC"/>
</dbReference>
<keyword evidence="4" id="KW-0378">Hydrolase</keyword>
<dbReference type="OrthoDB" id="9763643at2"/>
<feature type="domain" description="MurNAc-LAA" evidence="5">
    <location>
        <begin position="86"/>
        <end position="203"/>
    </location>
</feature>
<dbReference type="Proteomes" id="UP000271937">
    <property type="component" value="Unassembled WGS sequence"/>
</dbReference>
<dbReference type="InterPro" id="IPR050695">
    <property type="entry name" value="N-acetylmuramoyl_amidase_3"/>
</dbReference>
<accession>A0A3P3W6B9</accession>
<dbReference type="InterPro" id="IPR026444">
    <property type="entry name" value="Secre_tail"/>
</dbReference>
<evidence type="ECO:0000256" key="3">
    <source>
        <dbReference type="ARBA" id="ARBA00022729"/>
    </source>
</evidence>
<evidence type="ECO:0000259" key="5">
    <source>
        <dbReference type="SMART" id="SM00646"/>
    </source>
</evidence>
<sequence length="489" mass="52431">MKKITLIIGLLLLSLGINAQIIVLDPGHGYGASTSNNPDGRTATEIETSLAVGQKTKTLISNSCNWTAHLTRTTNVNGWISVNQRALMSNNWNADRFISIHCNAGGGTGTETFYCTADDTNTAPDIAFAKKIQADMVTHGSWNNRRCVDDFGYLGYHLGVLRYSSATACLNEIGFVDTTADAAKLNSDSWRNNFALAYFNALKSNLQMTCAGTAVPGNFSLTLTPECSGTSTQNRLNWTAATNATGYDVYRNGALYASNIAGTQYTNTLVTGGTTYTYHVIAKNSTGTKTNSNGTLSAKTLVCNAAPGSFTATLTATCSGTQSAINVTWTTSSNATSYDIYRNGNLYAPDLTGNSFLNTYLITAGTSYTYSVRAKNANGTANNSNGTLSKTAISCSSAKMANDTDSLAEIKLYPNPNDGKFTLSMNKQMASKASYVIYDVTGKLIQSKQLDDKEMHSDIEIDISNFPSGIYMVNITLGNQEFSKKIIKN</sequence>
<dbReference type="InterPro" id="IPR013783">
    <property type="entry name" value="Ig-like_fold"/>
</dbReference>
<dbReference type="SMART" id="SM00646">
    <property type="entry name" value="Ami_3"/>
    <property type="match status" value="1"/>
</dbReference>
<dbReference type="GO" id="GO:0009253">
    <property type="term" value="P:peptidoglycan catabolic process"/>
    <property type="evidence" value="ECO:0007669"/>
    <property type="project" value="InterPro"/>
</dbReference>
<dbReference type="InterPro" id="IPR002508">
    <property type="entry name" value="MurNAc-LAA_cat"/>
</dbReference>
<name>A0A3P3W6B9_9FLAO</name>
<organism evidence="6 7">
    <name type="scientific">Flavobacterium macacae</name>
    <dbReference type="NCBI Taxonomy" id="2488993"/>
    <lineage>
        <taxon>Bacteria</taxon>
        <taxon>Pseudomonadati</taxon>
        <taxon>Bacteroidota</taxon>
        <taxon>Flavobacteriia</taxon>
        <taxon>Flavobacteriales</taxon>
        <taxon>Flavobacteriaceae</taxon>
        <taxon>Flavobacterium</taxon>
    </lineage>
</organism>
<dbReference type="SUPFAM" id="SSF49265">
    <property type="entry name" value="Fibronectin type III"/>
    <property type="match status" value="1"/>
</dbReference>
<keyword evidence="3" id="KW-0732">Signal</keyword>
<dbReference type="Pfam" id="PF18962">
    <property type="entry name" value="Por_Secre_tail"/>
    <property type="match status" value="1"/>
</dbReference>
<comment type="catalytic activity">
    <reaction evidence="1">
        <text>Hydrolyzes the link between N-acetylmuramoyl residues and L-amino acid residues in certain cell-wall glycopeptides.</text>
        <dbReference type="EC" id="3.5.1.28"/>
    </reaction>
</comment>
<dbReference type="PANTHER" id="PTHR30404">
    <property type="entry name" value="N-ACETYLMURAMOYL-L-ALANINE AMIDASE"/>
    <property type="match status" value="1"/>
</dbReference>
<dbReference type="AlphaFoldDB" id="A0A3P3W6B9"/>
<protein>
    <recommendedName>
        <fullName evidence="2">N-acetylmuramoyl-L-alanine amidase</fullName>
        <ecNumber evidence="2">3.5.1.28</ecNumber>
    </recommendedName>
</protein>
<dbReference type="EC" id="3.5.1.28" evidence="2"/>
<evidence type="ECO:0000256" key="2">
    <source>
        <dbReference type="ARBA" id="ARBA00011901"/>
    </source>
</evidence>
<evidence type="ECO:0000313" key="6">
    <source>
        <dbReference type="EMBL" id="RRJ90244.1"/>
    </source>
</evidence>
<dbReference type="InterPro" id="IPR036116">
    <property type="entry name" value="FN3_sf"/>
</dbReference>
<evidence type="ECO:0000256" key="4">
    <source>
        <dbReference type="ARBA" id="ARBA00022801"/>
    </source>
</evidence>
<dbReference type="Gene3D" id="2.60.40.10">
    <property type="entry name" value="Immunoglobulins"/>
    <property type="match status" value="2"/>
</dbReference>
<dbReference type="SUPFAM" id="SSF53187">
    <property type="entry name" value="Zn-dependent exopeptidases"/>
    <property type="match status" value="1"/>
</dbReference>
<dbReference type="EMBL" id="RQVR01000012">
    <property type="protein sequence ID" value="RRJ90244.1"/>
    <property type="molecule type" value="Genomic_DNA"/>
</dbReference>